<feature type="domain" description="DNA-directed RNA polymerase RpoA/D/Rpb3-type" evidence="10">
    <location>
        <begin position="24"/>
        <end position="264"/>
    </location>
</feature>
<evidence type="ECO:0000256" key="1">
    <source>
        <dbReference type="ARBA" id="ARBA00004026"/>
    </source>
</evidence>
<reference evidence="11" key="1">
    <citation type="submission" date="2017-03" db="EMBL/GenBank/DDBJ databases">
        <title>Chloroplast and mitochondrial genomes in Hydrodictyaceae.</title>
        <authorList>
            <person name="McManus H.A."/>
            <person name="Fucikova K."/>
            <person name="Lewis L.A."/>
            <person name="Lewis P.O."/>
            <person name="Karol K.G."/>
        </authorList>
    </citation>
    <scope>NUCLEOTIDE SEQUENCE</scope>
</reference>
<comment type="similarity">
    <text evidence="2">Belongs to the RNA polymerase alpha chain family.</text>
</comment>
<dbReference type="SUPFAM" id="SSF56553">
    <property type="entry name" value="Insert subdomain of RNA polymerase alpha subunit"/>
    <property type="match status" value="1"/>
</dbReference>
<evidence type="ECO:0000256" key="5">
    <source>
        <dbReference type="ARBA" id="ARBA00022679"/>
    </source>
</evidence>
<evidence type="ECO:0000256" key="8">
    <source>
        <dbReference type="ARBA" id="ARBA00031776"/>
    </source>
</evidence>
<dbReference type="EC" id="2.7.7.6" evidence="3"/>
<keyword evidence="11" id="KW-0934">Plastid</keyword>
<evidence type="ECO:0000256" key="6">
    <source>
        <dbReference type="ARBA" id="ARBA00022695"/>
    </source>
</evidence>
<protein>
    <recommendedName>
        <fullName evidence="3">DNA-directed RNA polymerase</fullName>
        <ecNumber evidence="3">2.7.7.6</ecNumber>
    </recommendedName>
    <alternativeName>
        <fullName evidence="8">Plastid-encoded RNA polymerase subunit alpha</fullName>
    </alternativeName>
</protein>
<keyword evidence="5" id="KW-0808">Transferase</keyword>
<comment type="function">
    <text evidence="1">DNA-dependent RNA polymerase catalyzes the transcription of DNA into RNA using the four ribonucleoside triphosphates as substrates.</text>
</comment>
<evidence type="ECO:0000256" key="9">
    <source>
        <dbReference type="ARBA" id="ARBA00048552"/>
    </source>
</evidence>
<dbReference type="AlphaFoldDB" id="A0A2R4PAT5"/>
<organism evidence="11">
    <name type="scientific">Hariotina reticulata</name>
    <dbReference type="NCBI Taxonomy" id="183314"/>
    <lineage>
        <taxon>Eukaryota</taxon>
        <taxon>Viridiplantae</taxon>
        <taxon>Chlorophyta</taxon>
        <taxon>core chlorophytes</taxon>
        <taxon>Chlorophyceae</taxon>
        <taxon>CS clade</taxon>
        <taxon>Sphaeropleales</taxon>
        <taxon>Scenedesmaceae</taxon>
        <taxon>Hariotina</taxon>
    </lineage>
</organism>
<evidence type="ECO:0000256" key="3">
    <source>
        <dbReference type="ARBA" id="ARBA00012418"/>
    </source>
</evidence>
<dbReference type="InterPro" id="IPR011262">
    <property type="entry name" value="DNA-dir_RNA_pol_insert"/>
</dbReference>
<dbReference type="Pfam" id="PF01000">
    <property type="entry name" value="RNA_pol_A_bac"/>
    <property type="match status" value="1"/>
</dbReference>
<dbReference type="GO" id="GO:0046983">
    <property type="term" value="F:protein dimerization activity"/>
    <property type="evidence" value="ECO:0007669"/>
    <property type="project" value="InterPro"/>
</dbReference>
<dbReference type="SUPFAM" id="SSF55257">
    <property type="entry name" value="RBP11-like subunits of RNA polymerase"/>
    <property type="match status" value="1"/>
</dbReference>
<evidence type="ECO:0000259" key="10">
    <source>
        <dbReference type="SMART" id="SM00662"/>
    </source>
</evidence>
<dbReference type="InterPro" id="IPR036643">
    <property type="entry name" value="RNApol_insert_sf"/>
</dbReference>
<dbReference type="EMBL" id="KY792689">
    <property type="protein sequence ID" value="AVX48167.1"/>
    <property type="molecule type" value="Genomic_DNA"/>
</dbReference>
<comment type="catalytic activity">
    <reaction evidence="9">
        <text>RNA(n) + a ribonucleoside 5'-triphosphate = RNA(n+1) + diphosphate</text>
        <dbReference type="Rhea" id="RHEA:21248"/>
        <dbReference type="Rhea" id="RHEA-COMP:14527"/>
        <dbReference type="Rhea" id="RHEA-COMP:17342"/>
        <dbReference type="ChEBI" id="CHEBI:33019"/>
        <dbReference type="ChEBI" id="CHEBI:61557"/>
        <dbReference type="ChEBI" id="CHEBI:140395"/>
        <dbReference type="EC" id="2.7.7.6"/>
    </reaction>
</comment>
<dbReference type="InterPro" id="IPR036603">
    <property type="entry name" value="RBP11-like"/>
</dbReference>
<keyword evidence="7" id="KW-0804">Transcription</keyword>
<gene>
    <name evidence="11" type="primary">rpoA</name>
</gene>
<dbReference type="Pfam" id="PF01193">
    <property type="entry name" value="RNA_pol_L"/>
    <property type="match status" value="1"/>
</dbReference>
<keyword evidence="4" id="KW-0240">DNA-directed RNA polymerase</keyword>
<geneLocation type="chloroplast" evidence="11"/>
<accession>A0A2R4PAT5</accession>
<dbReference type="SMART" id="SM00662">
    <property type="entry name" value="RPOLD"/>
    <property type="match status" value="1"/>
</dbReference>
<dbReference type="Gene3D" id="1.10.150.20">
    <property type="entry name" value="5' to 3' exonuclease, C-terminal subdomain"/>
    <property type="match status" value="1"/>
</dbReference>
<dbReference type="GO" id="GO:0003899">
    <property type="term" value="F:DNA-directed RNA polymerase activity"/>
    <property type="evidence" value="ECO:0007669"/>
    <property type="project" value="UniProtKB-EC"/>
</dbReference>
<dbReference type="GO" id="GO:0003677">
    <property type="term" value="F:DNA binding"/>
    <property type="evidence" value="ECO:0007669"/>
    <property type="project" value="InterPro"/>
</dbReference>
<dbReference type="Gene3D" id="3.30.1360.10">
    <property type="entry name" value="RNA polymerase, RBP11-like subunit"/>
    <property type="match status" value="1"/>
</dbReference>
<dbReference type="GO" id="GO:0006351">
    <property type="term" value="P:DNA-templated transcription"/>
    <property type="evidence" value="ECO:0007669"/>
    <property type="project" value="InterPro"/>
</dbReference>
<dbReference type="Pfam" id="PF03118">
    <property type="entry name" value="RNA_pol_A_CTD"/>
    <property type="match status" value="1"/>
</dbReference>
<dbReference type="GO" id="GO:0000428">
    <property type="term" value="C:DNA-directed RNA polymerase complex"/>
    <property type="evidence" value="ECO:0007669"/>
    <property type="project" value="UniProtKB-KW"/>
</dbReference>
<dbReference type="CDD" id="cd06928">
    <property type="entry name" value="RNAP_alpha_NTD"/>
    <property type="match status" value="1"/>
</dbReference>
<evidence type="ECO:0000313" key="11">
    <source>
        <dbReference type="EMBL" id="AVX48167.1"/>
    </source>
</evidence>
<dbReference type="GO" id="GO:0005737">
    <property type="term" value="C:cytoplasm"/>
    <property type="evidence" value="ECO:0007669"/>
    <property type="project" value="UniProtKB-ARBA"/>
</dbReference>
<dbReference type="SUPFAM" id="SSF47789">
    <property type="entry name" value="C-terminal domain of RNA polymerase alpha subunit"/>
    <property type="match status" value="1"/>
</dbReference>
<sequence length="527" mass="59928">MSEDLQDFFLSCKECVLENPRNFYGCFSLGPFQNSQSLTVANALRRTLLSEIRGIAITHVEIEGVVHEYTTLSGVRESVLDILLNFKQIVLKKVTPFSKPLYGYLNVRGPGIIRVSDLQFPPIIQCVDSDQYIATLMENGKLTLKFTIEDFQNSSKTQNTFENVGPISNFPQKNLRFPNSYAPEGESFLESSPNMENFKVGNFFPHSTSKVMPVSESGRTESSENFQKPVLFNNNKGKLFEHIPSKYVSPFGKAVDKNSVVNSDFNTNGKPPADCFISTSFETTTQISGASNNSKSWTPQKAKPIVLPSVLQKKSLWVDPIFNPILKVNYVIENIEPFQKNQPNQIVMIELWTNGSIHPRKALYDAFVYLKIMFEKLDSMKFLNYQFANSIFVSEKTNTKFLQSFENNLTLSRFLEKKNSSPILLSSRTKSKQQFFLSNEMKEMQKNYVLEEKEESNEILFLSLEELQLSSRILKSLRRNNFQTINDLIKITPAILKTYPGIGNFSISQIQKSLAQIGLIWGGPDKE</sequence>
<dbReference type="InterPro" id="IPR011263">
    <property type="entry name" value="DNA-dir_RNA_pol_RpoA/D/Rpb3"/>
</dbReference>
<keyword evidence="6" id="KW-0548">Nucleotidyltransferase</keyword>
<proteinExistence type="inferred from homology"/>
<keyword evidence="11" id="KW-0150">Chloroplast</keyword>
<dbReference type="InterPro" id="IPR011260">
    <property type="entry name" value="RNAP_asu_C"/>
</dbReference>
<evidence type="ECO:0000256" key="2">
    <source>
        <dbReference type="ARBA" id="ARBA00007123"/>
    </source>
</evidence>
<name>A0A2R4PAT5_9CHLO</name>
<evidence type="ECO:0000256" key="4">
    <source>
        <dbReference type="ARBA" id="ARBA00022478"/>
    </source>
</evidence>
<evidence type="ECO:0000256" key="7">
    <source>
        <dbReference type="ARBA" id="ARBA00023163"/>
    </source>
</evidence>
<dbReference type="Gene3D" id="2.170.120.12">
    <property type="entry name" value="DNA-directed RNA polymerase, insert domain"/>
    <property type="match status" value="1"/>
</dbReference>